<dbReference type="EMBL" id="JBDFQZ010000014">
    <property type="protein sequence ID" value="KAK9664181.1"/>
    <property type="molecule type" value="Genomic_DNA"/>
</dbReference>
<dbReference type="InterPro" id="IPR051708">
    <property type="entry name" value="Plant_Aspart_Prot_A1"/>
</dbReference>
<dbReference type="GO" id="GO:0004190">
    <property type="term" value="F:aspartic-type endopeptidase activity"/>
    <property type="evidence" value="ECO:0007669"/>
    <property type="project" value="UniProtKB-KW"/>
</dbReference>
<dbReference type="InterPro" id="IPR032861">
    <property type="entry name" value="TAXi_N"/>
</dbReference>
<keyword evidence="2" id="KW-0645">Protease</keyword>
<evidence type="ECO:0000313" key="8">
    <source>
        <dbReference type="Proteomes" id="UP001443914"/>
    </source>
</evidence>
<gene>
    <name evidence="7" type="ORF">RND81_14G024000</name>
</gene>
<accession>A0AAW1GKJ3</accession>
<dbReference type="CDD" id="cd05476">
    <property type="entry name" value="pepsin_A_like_plant"/>
    <property type="match status" value="1"/>
</dbReference>
<dbReference type="PANTHER" id="PTHR47967:SF123">
    <property type="entry name" value="ASPARTIC PROTEINASE NEPENTHESIN-1-LIKE"/>
    <property type="match status" value="1"/>
</dbReference>
<evidence type="ECO:0000256" key="4">
    <source>
        <dbReference type="ARBA" id="ARBA00022801"/>
    </source>
</evidence>
<organism evidence="7 8">
    <name type="scientific">Saponaria officinalis</name>
    <name type="common">Common soapwort</name>
    <name type="synonym">Lychnis saponaria</name>
    <dbReference type="NCBI Taxonomy" id="3572"/>
    <lineage>
        <taxon>Eukaryota</taxon>
        <taxon>Viridiplantae</taxon>
        <taxon>Streptophyta</taxon>
        <taxon>Embryophyta</taxon>
        <taxon>Tracheophyta</taxon>
        <taxon>Spermatophyta</taxon>
        <taxon>Magnoliopsida</taxon>
        <taxon>eudicotyledons</taxon>
        <taxon>Gunneridae</taxon>
        <taxon>Pentapetalae</taxon>
        <taxon>Caryophyllales</taxon>
        <taxon>Caryophyllaceae</taxon>
        <taxon>Caryophylleae</taxon>
        <taxon>Saponaria</taxon>
    </lineage>
</organism>
<dbReference type="PROSITE" id="PS51767">
    <property type="entry name" value="PEPTIDASE_A1"/>
    <property type="match status" value="1"/>
</dbReference>
<dbReference type="Pfam" id="PF14543">
    <property type="entry name" value="TAXi_N"/>
    <property type="match status" value="1"/>
</dbReference>
<dbReference type="InterPro" id="IPR033121">
    <property type="entry name" value="PEPTIDASE_A1"/>
</dbReference>
<reference evidence="7" key="1">
    <citation type="submission" date="2024-03" db="EMBL/GenBank/DDBJ databases">
        <title>WGS assembly of Saponaria officinalis var. Norfolk2.</title>
        <authorList>
            <person name="Jenkins J."/>
            <person name="Shu S."/>
            <person name="Grimwood J."/>
            <person name="Barry K."/>
            <person name="Goodstein D."/>
            <person name="Schmutz J."/>
            <person name="Leebens-Mack J."/>
            <person name="Osbourn A."/>
        </authorList>
    </citation>
    <scope>NUCLEOTIDE SEQUENCE [LARGE SCALE GENOMIC DNA]</scope>
    <source>
        <strain evidence="7">JIC</strain>
    </source>
</reference>
<protein>
    <recommendedName>
        <fullName evidence="6">Peptidase A1 domain-containing protein</fullName>
    </recommendedName>
</protein>
<dbReference type="GO" id="GO:0005576">
    <property type="term" value="C:extracellular region"/>
    <property type="evidence" value="ECO:0007669"/>
    <property type="project" value="TreeGrafter"/>
</dbReference>
<evidence type="ECO:0000259" key="6">
    <source>
        <dbReference type="PROSITE" id="PS51767"/>
    </source>
</evidence>
<evidence type="ECO:0000256" key="1">
    <source>
        <dbReference type="ARBA" id="ARBA00007447"/>
    </source>
</evidence>
<name>A0AAW1GKJ3_SAPOF</name>
<comment type="similarity">
    <text evidence="1">Belongs to the peptidase A1 family.</text>
</comment>
<dbReference type="Pfam" id="PF14541">
    <property type="entry name" value="TAXi_C"/>
    <property type="match status" value="1"/>
</dbReference>
<evidence type="ECO:0000256" key="3">
    <source>
        <dbReference type="ARBA" id="ARBA00022750"/>
    </source>
</evidence>
<dbReference type="InterPro" id="IPR034161">
    <property type="entry name" value="Pepsin-like_plant"/>
</dbReference>
<sequence length="445" mass="50823">MPLVFPNSPESPLYIKNLTRQQRLQQLVYNTINRAHIVSQRTISRRNFTKLEWTSQEEMRVREVGEILVKLGVGTFQTPTSYTPYYLSMDTGSDQIWLQCEGCKTFPNRCFGMPYPKFYPNSRSSTYHQIPCGTHELCYTYVCKNGQCSHVCRDGYCSYHIGYSDNSEALGILAFERFVFGITSARSSVAFNLLFGCNTYYQGTSFNTGEIGILGIGWGPRSFITQIKNYVDDTFSYCFPHYDNTALGAQGYLKIGVDDESYDGYNSISLFEFGNDGHYYLKMHGISVGGHRLSLDPSIFSRRSSGGGTVIDSGATITSLVPAAYKQLKKHIVLYLIKSTGSFRRTAPGENEYPLDLCYKRLRQRVDLDELPAIVFHFEGADLFLRPKNVYVLTDNPRNGFCLAMLPRRENRTSIGAYQQSNFKFVFDRRRRMLHFKEQNCNDGF</sequence>
<keyword evidence="4" id="KW-0378">Hydrolase</keyword>
<keyword evidence="8" id="KW-1185">Reference proteome</keyword>
<dbReference type="Gene3D" id="2.40.70.10">
    <property type="entry name" value="Acid Proteases"/>
    <property type="match status" value="2"/>
</dbReference>
<dbReference type="Proteomes" id="UP001443914">
    <property type="component" value="Unassembled WGS sequence"/>
</dbReference>
<dbReference type="SUPFAM" id="SSF50630">
    <property type="entry name" value="Acid proteases"/>
    <property type="match status" value="1"/>
</dbReference>
<dbReference type="InterPro" id="IPR021109">
    <property type="entry name" value="Peptidase_aspartic_dom_sf"/>
</dbReference>
<dbReference type="GO" id="GO:0006508">
    <property type="term" value="P:proteolysis"/>
    <property type="evidence" value="ECO:0007669"/>
    <property type="project" value="UniProtKB-KW"/>
</dbReference>
<evidence type="ECO:0000256" key="5">
    <source>
        <dbReference type="ARBA" id="ARBA00023180"/>
    </source>
</evidence>
<feature type="domain" description="Peptidase A1" evidence="6">
    <location>
        <begin position="67"/>
        <end position="437"/>
    </location>
</feature>
<evidence type="ECO:0000256" key="2">
    <source>
        <dbReference type="ARBA" id="ARBA00022670"/>
    </source>
</evidence>
<dbReference type="PANTHER" id="PTHR47967">
    <property type="entry name" value="OS07G0603500 PROTEIN-RELATED"/>
    <property type="match status" value="1"/>
</dbReference>
<dbReference type="InterPro" id="IPR032799">
    <property type="entry name" value="TAXi_C"/>
</dbReference>
<proteinExistence type="inferred from homology"/>
<keyword evidence="3" id="KW-0064">Aspartyl protease</keyword>
<evidence type="ECO:0000313" key="7">
    <source>
        <dbReference type="EMBL" id="KAK9664181.1"/>
    </source>
</evidence>
<comment type="caution">
    <text evidence="7">The sequence shown here is derived from an EMBL/GenBank/DDBJ whole genome shotgun (WGS) entry which is preliminary data.</text>
</comment>
<dbReference type="AlphaFoldDB" id="A0AAW1GKJ3"/>
<keyword evidence="5" id="KW-0325">Glycoprotein</keyword>